<gene>
    <name evidence="1" type="ORF">TSAR_014097</name>
</gene>
<dbReference type="Proteomes" id="UP000215335">
    <property type="component" value="Unassembled WGS sequence"/>
</dbReference>
<comment type="caution">
    <text evidence="1">The sequence shown here is derived from an EMBL/GenBank/DDBJ whole genome shotgun (WGS) entry which is preliminary data.</text>
</comment>
<reference evidence="1 2" key="1">
    <citation type="journal article" date="2017" name="Curr. Biol.">
        <title>The Evolution of Venom by Co-option of Single-Copy Genes.</title>
        <authorList>
            <person name="Martinson E.O."/>
            <person name="Mrinalini"/>
            <person name="Kelkar Y.D."/>
            <person name="Chang C.H."/>
            <person name="Werren J.H."/>
        </authorList>
    </citation>
    <scope>NUCLEOTIDE SEQUENCE [LARGE SCALE GENOMIC DNA]</scope>
    <source>
        <strain evidence="1 2">Alberta</strain>
        <tissue evidence="1">Whole body</tissue>
    </source>
</reference>
<name>A0A232FMX2_9HYME</name>
<organism evidence="1 2">
    <name type="scientific">Trichomalopsis sarcophagae</name>
    <dbReference type="NCBI Taxonomy" id="543379"/>
    <lineage>
        <taxon>Eukaryota</taxon>
        <taxon>Metazoa</taxon>
        <taxon>Ecdysozoa</taxon>
        <taxon>Arthropoda</taxon>
        <taxon>Hexapoda</taxon>
        <taxon>Insecta</taxon>
        <taxon>Pterygota</taxon>
        <taxon>Neoptera</taxon>
        <taxon>Endopterygota</taxon>
        <taxon>Hymenoptera</taxon>
        <taxon>Apocrita</taxon>
        <taxon>Proctotrupomorpha</taxon>
        <taxon>Chalcidoidea</taxon>
        <taxon>Pteromalidae</taxon>
        <taxon>Pteromalinae</taxon>
        <taxon>Trichomalopsis</taxon>
    </lineage>
</organism>
<evidence type="ECO:0000313" key="1">
    <source>
        <dbReference type="EMBL" id="OXU31869.1"/>
    </source>
</evidence>
<keyword evidence="2" id="KW-1185">Reference proteome</keyword>
<accession>A0A232FMX2</accession>
<sequence length="148" mass="17220">MRLIKIVETFSTDSLEGPRLRFISVLSFRRDARQASEELLCEWLCGNLRLPARIIVSGGISLEERILLCWASEKLMMLRCGSSFFLMYREDFRSNSVAVQSTRIASKIDFKVIEKLLFKCRVEQRETCQIHERISHVLSLRPSRTASY</sequence>
<evidence type="ECO:0000313" key="2">
    <source>
        <dbReference type="Proteomes" id="UP000215335"/>
    </source>
</evidence>
<dbReference type="EMBL" id="NNAY01000022">
    <property type="protein sequence ID" value="OXU31869.1"/>
    <property type="molecule type" value="Genomic_DNA"/>
</dbReference>
<protein>
    <submittedName>
        <fullName evidence="1">Uncharacterized protein</fullName>
    </submittedName>
</protein>
<proteinExistence type="predicted"/>
<dbReference type="AlphaFoldDB" id="A0A232FMX2"/>